<dbReference type="EMBL" id="CP018789">
    <property type="protein sequence ID" value="ARQ99971.1"/>
    <property type="molecule type" value="Genomic_DNA"/>
</dbReference>
<accession>A0A1X9SUM9</accession>
<keyword evidence="1" id="KW-0472">Membrane</keyword>
<dbReference type="RefSeq" id="WP_086296713.1">
    <property type="nucleotide sequence ID" value="NZ_CP018789.1"/>
</dbReference>
<name>A0A1X9SUM9_9BACT</name>
<evidence type="ECO:0000313" key="3">
    <source>
        <dbReference type="EMBL" id="ARQ99971.1"/>
    </source>
</evidence>
<dbReference type="Pfam" id="PF11127">
    <property type="entry name" value="YgaP-like_TM"/>
    <property type="match status" value="1"/>
</dbReference>
<feature type="transmembrane region" description="Helical" evidence="1">
    <location>
        <begin position="7"/>
        <end position="24"/>
    </location>
</feature>
<organism evidence="3 4">
    <name type="scientific">Campylobacter porcelli</name>
    <dbReference type="NCBI Taxonomy" id="1660073"/>
    <lineage>
        <taxon>Bacteria</taxon>
        <taxon>Pseudomonadati</taxon>
        <taxon>Campylobacterota</taxon>
        <taxon>Epsilonproteobacteria</taxon>
        <taxon>Campylobacterales</taxon>
        <taxon>Campylobacteraceae</taxon>
        <taxon>Campylobacter</taxon>
    </lineage>
</organism>
<reference evidence="4" key="1">
    <citation type="journal article" date="2017" name="Genome Biol. Evol.">
        <title>Comparative Genomic Analysis Identifies a Campylobacter Clade Deficient in Selenium Metabolism.</title>
        <authorList>
            <person name="Miller W.G."/>
            <person name="Yee E."/>
            <person name="Lopes B.S."/>
            <person name="Chapman M.H."/>
            <person name="Huynh S."/>
            <person name="Bono J.L."/>
            <person name="Parker C.T."/>
            <person name="Strachan N.J.C."/>
            <person name="Forbes K.J."/>
        </authorList>
    </citation>
    <scope>NUCLEOTIDE SEQUENCE [LARGE SCALE GENOMIC DNA]</scope>
    <source>
        <strain evidence="4">RM6137</strain>
    </source>
</reference>
<proteinExistence type="predicted"/>
<evidence type="ECO:0000313" key="4">
    <source>
        <dbReference type="Proteomes" id="UP000194260"/>
    </source>
</evidence>
<feature type="transmembrane region" description="Helical" evidence="1">
    <location>
        <begin position="30"/>
        <end position="50"/>
    </location>
</feature>
<feature type="domain" description="Inner membrane protein YgaP-like transmembrane" evidence="2">
    <location>
        <begin position="3"/>
        <end position="57"/>
    </location>
</feature>
<dbReference type="Proteomes" id="UP000194260">
    <property type="component" value="Chromosome"/>
</dbReference>
<gene>
    <name evidence="3" type="ORF">CSUIS_0115</name>
</gene>
<sequence>MCKFERILRVIVGILIIAGVWYFYASWWALLGLVPLITGLVGFCPIYRILGKQSCPFKKNNQ</sequence>
<protein>
    <submittedName>
        <fullName evidence="3">DUF2892 domain protein</fullName>
    </submittedName>
</protein>
<evidence type="ECO:0000259" key="2">
    <source>
        <dbReference type="Pfam" id="PF11127"/>
    </source>
</evidence>
<keyword evidence="1" id="KW-1133">Transmembrane helix</keyword>
<keyword evidence="1" id="KW-0812">Transmembrane</keyword>
<evidence type="ECO:0000256" key="1">
    <source>
        <dbReference type="SAM" id="Phobius"/>
    </source>
</evidence>
<dbReference type="AlphaFoldDB" id="A0A1X9SUM9"/>
<dbReference type="KEGG" id="camy:CSUIS_0115"/>
<dbReference type="InterPro" id="IPR021309">
    <property type="entry name" value="YgaP-like_TM"/>
</dbReference>
<dbReference type="Gene3D" id="6.10.140.1340">
    <property type="match status" value="1"/>
</dbReference>